<evidence type="ECO:0000313" key="1">
    <source>
        <dbReference type="EMBL" id="KAH7913345.1"/>
    </source>
</evidence>
<gene>
    <name evidence="1" type="ORF">BJ138DRAFT_1134137</name>
</gene>
<proteinExistence type="predicted"/>
<sequence length="443" mass="49825">MYIQALLSLLPFTPGFLHHDEPPSDTLRLGTLTPYKKAPIVEGIRELPDDCSVDQVMLIHRHGSREPLQDELPLIQGLAYTIGNASDAIAAAKLPDNLKFLKQGYVTELQVGRLSAVGRKQLFDHGVDFIFRYPQLHGETFVAGNESRVIESSRWFGQGYIGMKALDAEYITLPDNGNNWIRPFMGCPAWSENLKTKPSPAAIWGEKYIPPITRRLNKLLPGVNLSDDDTHGALYACAYDLASYNSSPWCNVFSSTELTYFDYESDLEMDNAFGYTVKPPALGPMLGSLYVNKLIERFQNKTGDAKSMYLEFGHDATINVIMAAVGLAEDKPPLNPNAIDPFRKWRTSNQVPFAANMVWERFTCHKSFQGPQIRLILNEETYPLEKCAKTKRDKAHGTCSLANFITANKFSTDITYGDQFWNDTCHITGARDVRMDQSPFYLL</sequence>
<protein>
    <submittedName>
        <fullName evidence="1">Phosphoglycerate mutase-like protein</fullName>
    </submittedName>
</protein>
<dbReference type="EMBL" id="MU267632">
    <property type="protein sequence ID" value="KAH7913345.1"/>
    <property type="molecule type" value="Genomic_DNA"/>
</dbReference>
<dbReference type="Proteomes" id="UP000790377">
    <property type="component" value="Unassembled WGS sequence"/>
</dbReference>
<keyword evidence="2" id="KW-1185">Reference proteome</keyword>
<evidence type="ECO:0000313" key="2">
    <source>
        <dbReference type="Proteomes" id="UP000790377"/>
    </source>
</evidence>
<name>A0ACB8AJA5_9AGAM</name>
<organism evidence="1 2">
    <name type="scientific">Hygrophoropsis aurantiaca</name>
    <dbReference type="NCBI Taxonomy" id="72124"/>
    <lineage>
        <taxon>Eukaryota</taxon>
        <taxon>Fungi</taxon>
        <taxon>Dikarya</taxon>
        <taxon>Basidiomycota</taxon>
        <taxon>Agaricomycotina</taxon>
        <taxon>Agaricomycetes</taxon>
        <taxon>Agaricomycetidae</taxon>
        <taxon>Boletales</taxon>
        <taxon>Coniophorineae</taxon>
        <taxon>Hygrophoropsidaceae</taxon>
        <taxon>Hygrophoropsis</taxon>
    </lineage>
</organism>
<accession>A0ACB8AJA5</accession>
<reference evidence="1" key="1">
    <citation type="journal article" date="2021" name="New Phytol.">
        <title>Evolutionary innovations through gain and loss of genes in the ectomycorrhizal Boletales.</title>
        <authorList>
            <person name="Wu G."/>
            <person name="Miyauchi S."/>
            <person name="Morin E."/>
            <person name="Kuo A."/>
            <person name="Drula E."/>
            <person name="Varga T."/>
            <person name="Kohler A."/>
            <person name="Feng B."/>
            <person name="Cao Y."/>
            <person name="Lipzen A."/>
            <person name="Daum C."/>
            <person name="Hundley H."/>
            <person name="Pangilinan J."/>
            <person name="Johnson J."/>
            <person name="Barry K."/>
            <person name="LaButti K."/>
            <person name="Ng V."/>
            <person name="Ahrendt S."/>
            <person name="Min B."/>
            <person name="Choi I.G."/>
            <person name="Park H."/>
            <person name="Plett J.M."/>
            <person name="Magnuson J."/>
            <person name="Spatafora J.W."/>
            <person name="Nagy L.G."/>
            <person name="Henrissat B."/>
            <person name="Grigoriev I.V."/>
            <person name="Yang Z.L."/>
            <person name="Xu J."/>
            <person name="Martin F.M."/>
        </authorList>
    </citation>
    <scope>NUCLEOTIDE SEQUENCE</scope>
    <source>
        <strain evidence="1">ATCC 28755</strain>
    </source>
</reference>
<comment type="caution">
    <text evidence="1">The sequence shown here is derived from an EMBL/GenBank/DDBJ whole genome shotgun (WGS) entry which is preliminary data.</text>
</comment>